<keyword evidence="1" id="KW-0472">Membrane</keyword>
<accession>A0ABN2JZI3</accession>
<dbReference type="InterPro" id="IPR051209">
    <property type="entry name" value="FAD-bind_Monooxygenase_sf"/>
</dbReference>
<evidence type="ECO:0000313" key="3">
    <source>
        <dbReference type="Proteomes" id="UP001501057"/>
    </source>
</evidence>
<dbReference type="PANTHER" id="PTHR42877:SF4">
    <property type="entry name" value="FAD_NAD(P)-BINDING DOMAIN-CONTAINING PROTEIN-RELATED"/>
    <property type="match status" value="1"/>
</dbReference>
<keyword evidence="1" id="KW-1133">Transmembrane helix</keyword>
<dbReference type="Pfam" id="PF13738">
    <property type="entry name" value="Pyr_redox_3"/>
    <property type="match status" value="1"/>
</dbReference>
<dbReference type="Proteomes" id="UP001501057">
    <property type="component" value="Unassembled WGS sequence"/>
</dbReference>
<dbReference type="EMBL" id="BAAAME010000004">
    <property type="protein sequence ID" value="GAA1744763.1"/>
    <property type="molecule type" value="Genomic_DNA"/>
</dbReference>
<evidence type="ECO:0000313" key="2">
    <source>
        <dbReference type="EMBL" id="GAA1744763.1"/>
    </source>
</evidence>
<gene>
    <name evidence="2" type="ORF">GCM10009710_25990</name>
</gene>
<sequence>MADVTQTTRKRKRRTPEHVHDAVIVGAGFGGMGAAIALRERGREDLVILEREDDLGGTWHVNRYPGIAVDIPSATYSYSFAPNPYWSRLYAPGAELKKYADHVAALFQLRPYMRFGVTVEQATWDEATSTWVVTQTDGATVRARLLLTATGFLSQPKLPDIPGVDTFAGKVIHTAAWDADHDLTGEDVAVIGTGATSVQLVPEVARLARHLTVYQRTAIWVTPKLDGPVPRAVQRLFARVPLTQRIARGVGSAILEAIMVTGVLRYERLSAFNRAAATAATRHLHRQVKDPDLRRQLTPDYSFGCKRPTFSNTYFPTFTQAHVDLETTSIDHVDERGIVTTDGRRRDIDTLVLATGFDLWDANFPAFTITGTDGKDLGAFWRSERFQAYEGISIPGFPNFFSLNSPWSYSGLSYFTTIESQMKHINRLLTEVDRRGATRFEVTEEANARFLAHVRHQVESSVFAHGSCATSRSYYFNQHGEATLLRPTSTLNAFREAGRFPLDDYTLVS</sequence>
<comment type="caution">
    <text evidence="2">The sequence shown here is derived from an EMBL/GenBank/DDBJ whole genome shotgun (WGS) entry which is preliminary data.</text>
</comment>
<feature type="transmembrane region" description="Helical" evidence="1">
    <location>
        <begin position="19"/>
        <end position="38"/>
    </location>
</feature>
<keyword evidence="1" id="KW-0812">Transmembrane</keyword>
<dbReference type="PANTHER" id="PTHR42877">
    <property type="entry name" value="L-ORNITHINE N(5)-MONOOXYGENASE-RELATED"/>
    <property type="match status" value="1"/>
</dbReference>
<dbReference type="InterPro" id="IPR036188">
    <property type="entry name" value="FAD/NAD-bd_sf"/>
</dbReference>
<dbReference type="PRINTS" id="PR00411">
    <property type="entry name" value="PNDRDTASEI"/>
</dbReference>
<evidence type="ECO:0000256" key="1">
    <source>
        <dbReference type="SAM" id="Phobius"/>
    </source>
</evidence>
<organism evidence="2 3">
    <name type="scientific">Aeromicrobium alkaliterrae</name>
    <dbReference type="NCBI Taxonomy" id="302168"/>
    <lineage>
        <taxon>Bacteria</taxon>
        <taxon>Bacillati</taxon>
        <taxon>Actinomycetota</taxon>
        <taxon>Actinomycetes</taxon>
        <taxon>Propionibacteriales</taxon>
        <taxon>Nocardioidaceae</taxon>
        <taxon>Aeromicrobium</taxon>
    </lineage>
</organism>
<dbReference type="RefSeq" id="WP_344202350.1">
    <property type="nucleotide sequence ID" value="NZ_BAAAME010000004.1"/>
</dbReference>
<dbReference type="Gene3D" id="3.50.50.60">
    <property type="entry name" value="FAD/NAD(P)-binding domain"/>
    <property type="match status" value="2"/>
</dbReference>
<dbReference type="SUPFAM" id="SSF51905">
    <property type="entry name" value="FAD/NAD(P)-binding domain"/>
    <property type="match status" value="2"/>
</dbReference>
<name>A0ABN2JZI3_9ACTN</name>
<reference evidence="2 3" key="1">
    <citation type="journal article" date="2019" name="Int. J. Syst. Evol. Microbiol.">
        <title>The Global Catalogue of Microorganisms (GCM) 10K type strain sequencing project: providing services to taxonomists for standard genome sequencing and annotation.</title>
        <authorList>
            <consortium name="The Broad Institute Genomics Platform"/>
            <consortium name="The Broad Institute Genome Sequencing Center for Infectious Disease"/>
            <person name="Wu L."/>
            <person name="Ma J."/>
        </authorList>
    </citation>
    <scope>NUCLEOTIDE SEQUENCE [LARGE SCALE GENOMIC DNA]</scope>
    <source>
        <strain evidence="2 3">JCM 13518</strain>
    </source>
</reference>
<proteinExistence type="predicted"/>
<protein>
    <submittedName>
        <fullName evidence="2">NAD(P)/FAD-dependent oxidoreductase</fullName>
    </submittedName>
</protein>
<keyword evidence="3" id="KW-1185">Reference proteome</keyword>